<organism evidence="3 4">
    <name type="scientific">Lithohypha guttulata</name>
    <dbReference type="NCBI Taxonomy" id="1690604"/>
    <lineage>
        <taxon>Eukaryota</taxon>
        <taxon>Fungi</taxon>
        <taxon>Dikarya</taxon>
        <taxon>Ascomycota</taxon>
        <taxon>Pezizomycotina</taxon>
        <taxon>Eurotiomycetes</taxon>
        <taxon>Chaetothyriomycetidae</taxon>
        <taxon>Chaetothyriales</taxon>
        <taxon>Trichomeriaceae</taxon>
        <taxon>Lithohypha</taxon>
    </lineage>
</organism>
<comment type="caution">
    <text evidence="3">The sequence shown here is derived from an EMBL/GenBank/DDBJ whole genome shotgun (WGS) entry which is preliminary data.</text>
</comment>
<feature type="compositionally biased region" description="Basic and acidic residues" evidence="1">
    <location>
        <begin position="317"/>
        <end position="326"/>
    </location>
</feature>
<keyword evidence="4" id="KW-1185">Reference proteome</keyword>
<feature type="compositionally biased region" description="Low complexity" evidence="1">
    <location>
        <begin position="175"/>
        <end position="194"/>
    </location>
</feature>
<gene>
    <name evidence="3" type="ORF">LTR05_000143</name>
</gene>
<proteinExistence type="predicted"/>
<protein>
    <submittedName>
        <fullName evidence="3">Uncharacterized protein</fullName>
    </submittedName>
</protein>
<evidence type="ECO:0000256" key="2">
    <source>
        <dbReference type="SAM" id="SignalP"/>
    </source>
</evidence>
<feature type="compositionally biased region" description="Low complexity" evidence="1">
    <location>
        <begin position="79"/>
        <end position="98"/>
    </location>
</feature>
<reference evidence="3 4" key="1">
    <citation type="submission" date="2023-08" db="EMBL/GenBank/DDBJ databases">
        <title>Black Yeasts Isolated from many extreme environments.</title>
        <authorList>
            <person name="Coleine C."/>
            <person name="Stajich J.E."/>
            <person name="Selbmann L."/>
        </authorList>
    </citation>
    <scope>NUCLEOTIDE SEQUENCE [LARGE SCALE GENOMIC DNA]</scope>
    <source>
        <strain evidence="3 4">CCFEE 5910</strain>
    </source>
</reference>
<evidence type="ECO:0000313" key="3">
    <source>
        <dbReference type="EMBL" id="KAK5089975.1"/>
    </source>
</evidence>
<evidence type="ECO:0000256" key="1">
    <source>
        <dbReference type="SAM" id="MobiDB-lite"/>
    </source>
</evidence>
<dbReference type="Proteomes" id="UP001309876">
    <property type="component" value="Unassembled WGS sequence"/>
</dbReference>
<feature type="compositionally biased region" description="Gly residues" evidence="1">
    <location>
        <begin position="304"/>
        <end position="316"/>
    </location>
</feature>
<feature type="compositionally biased region" description="Basic and acidic residues" evidence="1">
    <location>
        <begin position="237"/>
        <end position="254"/>
    </location>
</feature>
<name>A0AAN7T5Y3_9EURO</name>
<feature type="region of interest" description="Disordered" evidence="1">
    <location>
        <begin position="152"/>
        <end position="254"/>
    </location>
</feature>
<dbReference type="AlphaFoldDB" id="A0AAN7T5Y3"/>
<feature type="chain" id="PRO_5042953334" evidence="2">
    <location>
        <begin position="21"/>
        <end position="347"/>
    </location>
</feature>
<accession>A0AAN7T5Y3</accession>
<feature type="compositionally biased region" description="Gly residues" evidence="1">
    <location>
        <begin position="159"/>
        <end position="168"/>
    </location>
</feature>
<keyword evidence="2" id="KW-0732">Signal</keyword>
<feature type="compositionally biased region" description="Gly residues" evidence="1">
    <location>
        <begin position="99"/>
        <end position="109"/>
    </location>
</feature>
<feature type="region of interest" description="Disordered" evidence="1">
    <location>
        <begin position="288"/>
        <end position="347"/>
    </location>
</feature>
<evidence type="ECO:0000313" key="4">
    <source>
        <dbReference type="Proteomes" id="UP001309876"/>
    </source>
</evidence>
<sequence>MRYHDALLFSCASLALLAAAKPQGGTTTKVVTATLPGVGTATMPASDAEASGSTGVAGVGSGTVSASDAGAADIVAAGAGSSAPGSGTGSAASPASGAAGAGAGTGSAAGTGPPSGMDAGGWSEEDFPGKGEWSGKVDWSEYAKHWIEGHPDGWKSRAGGQGQGGSGVDAGTRKASGPPAGAGAGSAKPSGTGALPPVGTGSMQDKRNLRRHPRSFRGGSRPDSSTKPGQGQGQGPDRSHDEHDDNHYPLDIDMSDFHHQKRDFARSGPSWSSILSDIHGDSLKKRHMEYSGSNLDQQHEGDRAGPGMGYSYGGRGDGGHYKRDLPAGHVAGGPGWWAREKGHKAVA</sequence>
<dbReference type="EMBL" id="JAVRRJ010000001">
    <property type="protein sequence ID" value="KAK5089975.1"/>
    <property type="molecule type" value="Genomic_DNA"/>
</dbReference>
<feature type="signal peptide" evidence="2">
    <location>
        <begin position="1"/>
        <end position="20"/>
    </location>
</feature>
<feature type="region of interest" description="Disordered" evidence="1">
    <location>
        <begin position="79"/>
        <end position="135"/>
    </location>
</feature>